<organism evidence="1 2">
    <name type="scientific">Brevibacterium casei</name>
    <dbReference type="NCBI Taxonomy" id="33889"/>
    <lineage>
        <taxon>Bacteria</taxon>
        <taxon>Bacillati</taxon>
        <taxon>Actinomycetota</taxon>
        <taxon>Actinomycetes</taxon>
        <taxon>Micrococcales</taxon>
        <taxon>Brevibacteriaceae</taxon>
        <taxon>Brevibacterium</taxon>
    </lineage>
</organism>
<name>A0A449CYJ7_9MICO</name>
<sequence>MSAFSVSRCVLTDTYSPPAIENAPATRAATPAVAIAAMLSGVAAATPMTTPAVEDDAVVGTEHARAQPVELLTGAALVGFVGMGLPLRCHVPIIVSPRRPGKDAHAPLPRA</sequence>
<proteinExistence type="predicted"/>
<dbReference type="Proteomes" id="UP000386281">
    <property type="component" value="Unassembled WGS sequence"/>
</dbReference>
<protein>
    <submittedName>
        <fullName evidence="1">Uncharacterized protein</fullName>
    </submittedName>
</protein>
<reference evidence="1 2" key="1">
    <citation type="submission" date="2019-02" db="EMBL/GenBank/DDBJ databases">
        <authorList>
            <consortium name="Pathogen Informatics"/>
        </authorList>
    </citation>
    <scope>NUCLEOTIDE SEQUENCE [LARGE SCALE GENOMIC DNA]</scope>
    <source>
        <strain evidence="1 2">3012STDY7078520</strain>
    </source>
</reference>
<accession>A0A449CYJ7</accession>
<dbReference type="EMBL" id="CAACXN010000005">
    <property type="protein sequence ID" value="VEW10425.1"/>
    <property type="molecule type" value="Genomic_DNA"/>
</dbReference>
<evidence type="ECO:0000313" key="2">
    <source>
        <dbReference type="Proteomes" id="UP000386281"/>
    </source>
</evidence>
<dbReference type="AlphaFoldDB" id="A0A449CYJ7"/>
<evidence type="ECO:0000313" key="1">
    <source>
        <dbReference type="EMBL" id="VEW10425.1"/>
    </source>
</evidence>
<gene>
    <name evidence="1" type="ORF">NCTC12391_00220</name>
</gene>